<dbReference type="PANTHER" id="PTHR43727">
    <property type="entry name" value="DIAMINOPIMELATE DECARBOXYLASE"/>
    <property type="match status" value="1"/>
</dbReference>
<dbReference type="PANTHER" id="PTHR43727:SF2">
    <property type="entry name" value="GROUP IV DECARBOXYLASE"/>
    <property type="match status" value="1"/>
</dbReference>
<accession>A0A7V0T5V0</accession>
<evidence type="ECO:0000256" key="1">
    <source>
        <dbReference type="ARBA" id="ARBA00001933"/>
    </source>
</evidence>
<dbReference type="GO" id="GO:0008836">
    <property type="term" value="F:diaminopimelate decarboxylase activity"/>
    <property type="evidence" value="ECO:0007669"/>
    <property type="project" value="TreeGrafter"/>
</dbReference>
<dbReference type="AlphaFoldDB" id="A0A7V0T5V0"/>
<dbReference type="GO" id="GO:0009089">
    <property type="term" value="P:lysine biosynthetic process via diaminopimelate"/>
    <property type="evidence" value="ECO:0007669"/>
    <property type="project" value="TreeGrafter"/>
</dbReference>
<evidence type="ECO:0000313" key="4">
    <source>
        <dbReference type="EMBL" id="HDQ99749.1"/>
    </source>
</evidence>
<protein>
    <submittedName>
        <fullName evidence="4">Diaminopimelate decarboxylase</fullName>
    </submittedName>
</protein>
<dbReference type="Gene3D" id="3.20.20.10">
    <property type="entry name" value="Alanine racemase"/>
    <property type="match status" value="1"/>
</dbReference>
<reference evidence="4" key="1">
    <citation type="journal article" date="2020" name="mSystems">
        <title>Genome- and Community-Level Interaction Insights into Carbon Utilization and Element Cycling Functions of Hydrothermarchaeota in Hydrothermal Sediment.</title>
        <authorList>
            <person name="Zhou Z."/>
            <person name="Liu Y."/>
            <person name="Xu W."/>
            <person name="Pan J."/>
            <person name="Luo Z.H."/>
            <person name="Li M."/>
        </authorList>
    </citation>
    <scope>NUCLEOTIDE SEQUENCE [LARGE SCALE GENOMIC DNA]</scope>
    <source>
        <strain evidence="4">SpSt-1182</strain>
    </source>
</reference>
<evidence type="ECO:0000259" key="3">
    <source>
        <dbReference type="Pfam" id="PF02784"/>
    </source>
</evidence>
<evidence type="ECO:0000256" key="2">
    <source>
        <dbReference type="ARBA" id="ARBA00022898"/>
    </source>
</evidence>
<keyword evidence="2" id="KW-0663">Pyridoxal phosphate</keyword>
<dbReference type="PRINTS" id="PR01182">
    <property type="entry name" value="ORNDCRBXLASE"/>
</dbReference>
<dbReference type="Pfam" id="PF02784">
    <property type="entry name" value="Orn_Arg_deC_N"/>
    <property type="match status" value="1"/>
</dbReference>
<dbReference type="GO" id="GO:0006596">
    <property type="term" value="P:polyamine biosynthetic process"/>
    <property type="evidence" value="ECO:0007669"/>
    <property type="project" value="InterPro"/>
</dbReference>
<name>A0A7V0T5V0_UNCW3</name>
<comment type="cofactor">
    <cofactor evidence="1">
        <name>pyridoxal 5'-phosphate</name>
        <dbReference type="ChEBI" id="CHEBI:597326"/>
    </cofactor>
</comment>
<comment type="caution">
    <text evidence="4">The sequence shown here is derived from an EMBL/GenBank/DDBJ whole genome shotgun (WGS) entry which is preliminary data.</text>
</comment>
<gene>
    <name evidence="4" type="ORF">ENN51_05650</name>
</gene>
<proteinExistence type="predicted"/>
<organism evidence="4">
    <name type="scientific">candidate division WOR-3 bacterium</name>
    <dbReference type="NCBI Taxonomy" id="2052148"/>
    <lineage>
        <taxon>Bacteria</taxon>
        <taxon>Bacteria division WOR-3</taxon>
    </lineage>
</organism>
<feature type="non-terminal residue" evidence="4">
    <location>
        <position position="208"/>
    </location>
</feature>
<feature type="domain" description="Orn/DAP/Arg decarboxylase 2 N-terminal" evidence="3">
    <location>
        <begin position="28"/>
        <end position="201"/>
    </location>
</feature>
<dbReference type="Proteomes" id="UP000885672">
    <property type="component" value="Unassembled WGS sequence"/>
</dbReference>
<sequence length="208" mass="22533">MIEPPGDTAPHSAVSNLPTPCYLYSAPSIRRQYARLAAALPGYRVLYSLKANPNPAIIALLLEQGAGAEVSSRAELETALAAGCTPEDLVYVAPAKPIETIRRTVEAGIHALVCDCPEDLKMCEAAARETGRRVRLLLRINTDEKPTGREKMVGGPSKFGFDEEEVLEQASGVRLRHCRIAGIQVYSSSQVLDADYLASHFHYVADLA</sequence>
<dbReference type="EMBL" id="DSBX01000210">
    <property type="protein sequence ID" value="HDQ99749.1"/>
    <property type="molecule type" value="Genomic_DNA"/>
</dbReference>
<dbReference type="SUPFAM" id="SSF51419">
    <property type="entry name" value="PLP-binding barrel"/>
    <property type="match status" value="1"/>
</dbReference>
<dbReference type="InterPro" id="IPR029066">
    <property type="entry name" value="PLP-binding_barrel"/>
</dbReference>
<dbReference type="InterPro" id="IPR022644">
    <property type="entry name" value="De-COase2_N"/>
</dbReference>
<dbReference type="InterPro" id="IPR002433">
    <property type="entry name" value="Orn_de-COase"/>
</dbReference>